<name>N1QDK1_SPHMS</name>
<keyword evidence="2" id="KW-0315">Glutamine amidotransferase</keyword>
<dbReference type="PANTHER" id="PTHR42695">
    <property type="entry name" value="GLUTAMINE AMIDOTRANSFERASE YLR126C-RELATED"/>
    <property type="match status" value="1"/>
</dbReference>
<accession>N1QDK1</accession>
<dbReference type="InterPro" id="IPR044992">
    <property type="entry name" value="ChyE-like"/>
</dbReference>
<protein>
    <submittedName>
        <fullName evidence="2">Class I glutamine amidotransferase-like protein</fullName>
    </submittedName>
</protein>
<evidence type="ECO:0000313" key="3">
    <source>
        <dbReference type="Proteomes" id="UP000016931"/>
    </source>
</evidence>
<reference evidence="2 3" key="1">
    <citation type="journal article" date="2012" name="PLoS Pathog.">
        <title>Diverse lifestyles and strategies of plant pathogenesis encoded in the genomes of eighteen Dothideomycetes fungi.</title>
        <authorList>
            <person name="Ohm R.A."/>
            <person name="Feau N."/>
            <person name="Henrissat B."/>
            <person name="Schoch C.L."/>
            <person name="Horwitz B.A."/>
            <person name="Barry K.W."/>
            <person name="Condon B.J."/>
            <person name="Copeland A.C."/>
            <person name="Dhillon B."/>
            <person name="Glaser F."/>
            <person name="Hesse C.N."/>
            <person name="Kosti I."/>
            <person name="LaButti K."/>
            <person name="Lindquist E.A."/>
            <person name="Lucas S."/>
            <person name="Salamov A.A."/>
            <person name="Bradshaw R.E."/>
            <person name="Ciuffetti L."/>
            <person name="Hamelin R.C."/>
            <person name="Kema G.H.J."/>
            <person name="Lawrence C."/>
            <person name="Scott J.A."/>
            <person name="Spatafora J.W."/>
            <person name="Turgeon B.G."/>
            <person name="de Wit P.J.G.M."/>
            <person name="Zhong S."/>
            <person name="Goodwin S.B."/>
            <person name="Grigoriev I.V."/>
        </authorList>
    </citation>
    <scope>NUCLEOTIDE SEQUENCE [LARGE SCALE GENOMIC DNA]</scope>
    <source>
        <strain evidence="2 3">SO2202</strain>
    </source>
</reference>
<evidence type="ECO:0000259" key="1">
    <source>
        <dbReference type="Pfam" id="PF00117"/>
    </source>
</evidence>
<dbReference type="CDD" id="cd01741">
    <property type="entry name" value="GATase1_1"/>
    <property type="match status" value="1"/>
</dbReference>
<dbReference type="GO" id="GO:0016740">
    <property type="term" value="F:transferase activity"/>
    <property type="evidence" value="ECO:0007669"/>
    <property type="project" value="UniProtKB-KW"/>
</dbReference>
<dbReference type="EMBL" id="KB456269">
    <property type="protein sequence ID" value="EMF09520.1"/>
    <property type="molecule type" value="Genomic_DNA"/>
</dbReference>
<dbReference type="OMA" id="PWIQTLK"/>
<feature type="domain" description="Glutamine amidotransferase" evidence="1">
    <location>
        <begin position="42"/>
        <end position="205"/>
    </location>
</feature>
<sequence>MRHHAPLRIAVLECDTPIGRTKEKYGGYGNLFKELLSNGAKLLQEKGEGEVELDITKYDVVNQEVYPELENVDAVLLTGSRHNSFDNDPWILKLVDFTKKVLQHDRVRLIGVCFGHQIIGRALDVKVDRSDRGWEVSVTKVQLTEQGKKLFGIDELAIHQMHRDIVYEYPPGTEALGHSPRCDVQGMYIKGRLITIQGHPEFNGELVAELLDNRHERGIFDDAMYKEGMERVRNPHDGVVVGAAFLRFLREE</sequence>
<dbReference type="RefSeq" id="XP_016757641.1">
    <property type="nucleotide sequence ID" value="XM_016909982.1"/>
</dbReference>
<dbReference type="OrthoDB" id="92161at2759"/>
<dbReference type="Gene3D" id="3.40.50.880">
    <property type="match status" value="1"/>
</dbReference>
<dbReference type="PROSITE" id="PS51273">
    <property type="entry name" value="GATASE_TYPE_1"/>
    <property type="match status" value="1"/>
</dbReference>
<dbReference type="Pfam" id="PF00117">
    <property type="entry name" value="GATase"/>
    <property type="match status" value="1"/>
</dbReference>
<gene>
    <name evidence="2" type="ORF">SEPMUDRAFT_72292</name>
</gene>
<keyword evidence="3" id="KW-1185">Reference proteome</keyword>
<dbReference type="Proteomes" id="UP000016931">
    <property type="component" value="Unassembled WGS sequence"/>
</dbReference>
<dbReference type="InterPro" id="IPR017926">
    <property type="entry name" value="GATASE"/>
</dbReference>
<dbReference type="InterPro" id="IPR029062">
    <property type="entry name" value="Class_I_gatase-like"/>
</dbReference>
<organism evidence="2 3">
    <name type="scientific">Sphaerulina musiva (strain SO2202)</name>
    <name type="common">Poplar stem canker fungus</name>
    <name type="synonym">Septoria musiva</name>
    <dbReference type="NCBI Taxonomy" id="692275"/>
    <lineage>
        <taxon>Eukaryota</taxon>
        <taxon>Fungi</taxon>
        <taxon>Dikarya</taxon>
        <taxon>Ascomycota</taxon>
        <taxon>Pezizomycotina</taxon>
        <taxon>Dothideomycetes</taxon>
        <taxon>Dothideomycetidae</taxon>
        <taxon>Mycosphaerellales</taxon>
        <taxon>Mycosphaerellaceae</taxon>
        <taxon>Sphaerulina</taxon>
    </lineage>
</organism>
<dbReference type="PANTHER" id="PTHR42695:SF5">
    <property type="entry name" value="GLUTAMINE AMIDOTRANSFERASE YLR126C-RELATED"/>
    <property type="match status" value="1"/>
</dbReference>
<dbReference type="AlphaFoldDB" id="N1QDK1"/>
<dbReference type="HOGENOM" id="CLU_054974_0_2_1"/>
<evidence type="ECO:0000313" key="2">
    <source>
        <dbReference type="EMBL" id="EMF09520.1"/>
    </source>
</evidence>
<dbReference type="GeneID" id="27907119"/>
<keyword evidence="2" id="KW-0808">Transferase</keyword>
<dbReference type="GO" id="GO:0005634">
    <property type="term" value="C:nucleus"/>
    <property type="evidence" value="ECO:0007669"/>
    <property type="project" value="TreeGrafter"/>
</dbReference>
<dbReference type="STRING" id="692275.N1QDK1"/>
<proteinExistence type="predicted"/>
<dbReference type="eggNOG" id="KOG3179">
    <property type="taxonomic scope" value="Eukaryota"/>
</dbReference>
<dbReference type="SUPFAM" id="SSF52317">
    <property type="entry name" value="Class I glutamine amidotransferase-like"/>
    <property type="match status" value="1"/>
</dbReference>
<dbReference type="GO" id="GO:0005829">
    <property type="term" value="C:cytosol"/>
    <property type="evidence" value="ECO:0007669"/>
    <property type="project" value="TreeGrafter"/>
</dbReference>